<name>A0A3P3Y7N0_PLABS</name>
<sequence length="679" mass="74815">MFGSDDPDPGAADADVRSARSRSDSSLFPPGAAAAASPPAAGTYPQAPRADHYPVTAIDPEFLPGAVVPPTLLGSPGGTQVASVRILHNPPVQNCELKPYVLLKDAEGNQSAADLSQDDGRLQYRWFRGQQRICSVTHCNGGAKIQCLTCLKLSLPVHLSYFCSNEHWAESWPAHRQMHAAPRFKAAAAAGAPAGHPSPAAGLAGGSAAGTPQAAAAASSSAPPYAPWDHDDADVDMPLSTTAIVDSLSKAELAATLSSDYHDLMRRYPPCLRNIWTEVSRDKLYTPRADDVGRMIQMEVRLTSPDGDTKMAVMSKATSPVLPEPEAAPPRPFIYHHNGTPSASAFRVVCYNTLAAIYATRQVFPYCALWALLWNYRRNLILKEIQQQQGDIICLQEVQGDHFDEFFQPQLKALGYDGIFKMKTRTAMGHKSNSMDGCAIFYRTSRFALMEQYSIEFNEAARQRLDGRSEFRSSALRRLSRGNIAVVVVLEELTPPLPAGSAAAASARRQRKRRLCVANTHIFWDPEYEDVKLWQTFILCQELEKLVLSRNLPLILCGDFNSKPDSPVYELIQTERVHPDHEVFHMASDYDVLPPAEAVTHRLPLMSAYGPHEPRFTNFTGSFVGVLDYIFFTKNHLRVLGNLDMPSEEIVSEFTALPSPRFPSDHLPLVADFDWLATT</sequence>
<feature type="region of interest" description="Disordered" evidence="1">
    <location>
        <begin position="189"/>
        <end position="229"/>
    </location>
</feature>
<dbReference type="SUPFAM" id="SSF56219">
    <property type="entry name" value="DNase I-like"/>
    <property type="match status" value="1"/>
</dbReference>
<dbReference type="GO" id="GO:0000175">
    <property type="term" value="F:3'-5'-RNA exonuclease activity"/>
    <property type="evidence" value="ECO:0007669"/>
    <property type="project" value="TreeGrafter"/>
</dbReference>
<dbReference type="InterPro" id="IPR050410">
    <property type="entry name" value="CCR4/nocturin_mRNA_transcr"/>
</dbReference>
<dbReference type="PANTHER" id="PTHR12121:SF34">
    <property type="entry name" value="PROTEIN ANGEL"/>
    <property type="match status" value="1"/>
</dbReference>
<dbReference type="Gene3D" id="3.60.10.10">
    <property type="entry name" value="Endonuclease/exonuclease/phosphatase"/>
    <property type="match status" value="1"/>
</dbReference>
<dbReference type="PANTHER" id="PTHR12121">
    <property type="entry name" value="CARBON CATABOLITE REPRESSOR PROTEIN 4"/>
    <property type="match status" value="1"/>
</dbReference>
<feature type="compositionally biased region" description="Low complexity" evidence="1">
    <location>
        <begin position="189"/>
        <end position="202"/>
    </location>
</feature>
<gene>
    <name evidence="4" type="ORF">PLBR_LOCUS3403</name>
</gene>
<organism evidence="4 5">
    <name type="scientific">Plasmodiophora brassicae</name>
    <name type="common">Clubroot disease agent</name>
    <dbReference type="NCBI Taxonomy" id="37360"/>
    <lineage>
        <taxon>Eukaryota</taxon>
        <taxon>Sar</taxon>
        <taxon>Rhizaria</taxon>
        <taxon>Endomyxa</taxon>
        <taxon>Phytomyxea</taxon>
        <taxon>Plasmodiophorida</taxon>
        <taxon>Plasmodiophoridae</taxon>
        <taxon>Plasmodiophora</taxon>
    </lineage>
</organism>
<keyword evidence="4" id="KW-0496">Mitochondrion</keyword>
<evidence type="ECO:0000313" key="5">
    <source>
        <dbReference type="Proteomes" id="UP000290189"/>
    </source>
</evidence>
<dbReference type="Pfam" id="PF03372">
    <property type="entry name" value="Exo_endo_phos"/>
    <property type="match status" value="1"/>
</dbReference>
<reference evidence="4 5" key="1">
    <citation type="submission" date="2018-03" db="EMBL/GenBank/DDBJ databases">
        <authorList>
            <person name="Fogelqvist J."/>
        </authorList>
    </citation>
    <scope>NUCLEOTIDE SEQUENCE [LARGE SCALE GENOMIC DNA]</scope>
</reference>
<evidence type="ECO:0000259" key="3">
    <source>
        <dbReference type="Pfam" id="PF15801"/>
    </source>
</evidence>
<evidence type="ECO:0000259" key="2">
    <source>
        <dbReference type="Pfam" id="PF03372"/>
    </source>
</evidence>
<feature type="compositionally biased region" description="Basic and acidic residues" evidence="1">
    <location>
        <begin position="14"/>
        <end position="23"/>
    </location>
</feature>
<dbReference type="EMBL" id="OVEO01000005">
    <property type="protein sequence ID" value="SPQ96188.1"/>
    <property type="molecule type" value="Genomic_DNA"/>
</dbReference>
<evidence type="ECO:0000256" key="1">
    <source>
        <dbReference type="SAM" id="MobiDB-lite"/>
    </source>
</evidence>
<geneLocation type="mitochondrion" evidence="4"/>
<dbReference type="AlphaFoldDB" id="A0A3P3Y7N0"/>
<feature type="region of interest" description="Disordered" evidence="1">
    <location>
        <begin position="1"/>
        <end position="48"/>
    </location>
</feature>
<feature type="domain" description="C6H2-type" evidence="3">
    <location>
        <begin position="134"/>
        <end position="180"/>
    </location>
</feature>
<evidence type="ECO:0000313" key="4">
    <source>
        <dbReference type="EMBL" id="SPQ96188.1"/>
    </source>
</evidence>
<dbReference type="InterPro" id="IPR031615">
    <property type="entry name" value="Zfn-C6H2"/>
</dbReference>
<dbReference type="Proteomes" id="UP000290189">
    <property type="component" value="Unassembled WGS sequence"/>
</dbReference>
<proteinExistence type="predicted"/>
<feature type="domain" description="Endonuclease/exonuclease/phosphatase" evidence="2">
    <location>
        <begin position="370"/>
        <end position="666"/>
    </location>
</feature>
<feature type="compositionally biased region" description="Low complexity" evidence="1">
    <location>
        <begin position="24"/>
        <end position="42"/>
    </location>
</feature>
<dbReference type="InterPro" id="IPR005135">
    <property type="entry name" value="Endo/exonuclease/phosphatase"/>
</dbReference>
<accession>A0A3P3Y7N0</accession>
<feature type="compositionally biased region" description="Low complexity" evidence="1">
    <location>
        <begin position="209"/>
        <end position="223"/>
    </location>
</feature>
<protein>
    <submittedName>
        <fullName evidence="4">Uncharacterized protein</fullName>
    </submittedName>
</protein>
<dbReference type="Pfam" id="PF15801">
    <property type="entry name" value="zf-C6H2"/>
    <property type="match status" value="1"/>
</dbReference>
<dbReference type="InterPro" id="IPR036691">
    <property type="entry name" value="Endo/exonu/phosph_ase_sf"/>
</dbReference>